<dbReference type="EMBL" id="AF364477">
    <property type="protein sequence ID" value="AAK52811.1"/>
    <property type="molecule type" value="Genomic_DNA"/>
</dbReference>
<dbReference type="InterPro" id="IPR033788">
    <property type="entry name" value="VbhA-like"/>
</dbReference>
<evidence type="ECO:0000313" key="1">
    <source>
        <dbReference type="EMBL" id="AAK52811.1"/>
    </source>
</evidence>
<dbReference type="RefSeq" id="WP_010925596.1">
    <property type="nucleotide sequence ID" value="NC_002775.1"/>
</dbReference>
<evidence type="ECO:0000313" key="2">
    <source>
        <dbReference type="EMBL" id="AAL06091.1"/>
    </source>
</evidence>
<proteinExistence type="predicted"/>
<keyword evidence="2" id="KW-0614">Plasmid</keyword>
<accession>Q932W3</accession>
<reference evidence="2" key="1">
    <citation type="journal article" date="2004" name="Plasmid">
        <title>Comparative genomics identified two conserved DNA modules in a corynebacterial plasmid family present in clinical isolates of the opportunistic human pathogen Corynebacterium jeikeium.</title>
        <authorList>
            <person name="Tauch A."/>
            <person name="Bischoff N."/>
            <person name="Puhler A."/>
            <person name="Kalinowski J."/>
        </authorList>
    </citation>
    <scope>NUCLEOTIDE SEQUENCE</scope>
    <source>
        <strain evidence="2">CJ84</strain>
        <plasmid evidence="2">pCJ84</plasmid>
        <plasmid evidence="1">pK43</plasmid>
    </source>
</reference>
<protein>
    <submittedName>
        <fullName evidence="2">YpkF</fullName>
    </submittedName>
</protein>
<gene>
    <name evidence="2" type="primary">ypkF</name>
</gene>
<dbReference type="CDD" id="cd11586">
    <property type="entry name" value="VbhA_like"/>
    <property type="match status" value="1"/>
</dbReference>
<dbReference type="EMBL" id="AY048596">
    <property type="protein sequence ID" value="AAL06091.1"/>
    <property type="molecule type" value="Genomic_DNA"/>
</dbReference>
<sequence length="77" mass="8756">MTTDNRTEDQKAAAVRASMTMAGYTMTTRDEEDVRRIFRGEITGDEAVLEVMERRGYGDSERAEVLRQRIAKAKNAQ</sequence>
<dbReference type="AlphaFoldDB" id="Q932W3"/>
<name>Q932W3_CORJE</name>
<geneLocation type="plasmid" evidence="2">
    <name>pCJ84</name>
</geneLocation>
<geneLocation type="plasmid" evidence="1">
    <name>pK43</name>
</geneLocation>
<organism evidence="2">
    <name type="scientific">Corynebacterium jeikeium</name>
    <dbReference type="NCBI Taxonomy" id="38289"/>
    <lineage>
        <taxon>Bacteria</taxon>
        <taxon>Bacillati</taxon>
        <taxon>Actinomycetota</taxon>
        <taxon>Actinomycetes</taxon>
        <taxon>Mycobacteriales</taxon>
        <taxon>Corynebacteriaceae</taxon>
        <taxon>Corynebacterium</taxon>
    </lineage>
</organism>